<protein>
    <submittedName>
        <fullName evidence="1">Uncharacterized protein</fullName>
    </submittedName>
</protein>
<organism evidence="1">
    <name type="scientific">Cyprideis torosa</name>
    <dbReference type="NCBI Taxonomy" id="163714"/>
    <lineage>
        <taxon>Eukaryota</taxon>
        <taxon>Metazoa</taxon>
        <taxon>Ecdysozoa</taxon>
        <taxon>Arthropoda</taxon>
        <taxon>Crustacea</taxon>
        <taxon>Oligostraca</taxon>
        <taxon>Ostracoda</taxon>
        <taxon>Podocopa</taxon>
        <taxon>Podocopida</taxon>
        <taxon>Cytherocopina</taxon>
        <taxon>Cytheroidea</taxon>
        <taxon>Cytherideidae</taxon>
        <taxon>Cyprideis</taxon>
    </lineage>
</organism>
<dbReference type="InterPro" id="IPR031751">
    <property type="entry name" value="DUF4735"/>
</dbReference>
<dbReference type="PANTHER" id="PTHR33539">
    <property type="entry name" value="UPF0764 PROTEIN C16ORF89"/>
    <property type="match status" value="1"/>
</dbReference>
<dbReference type="EMBL" id="OB662735">
    <property type="protein sequence ID" value="CAD7230511.1"/>
    <property type="molecule type" value="Genomic_DNA"/>
</dbReference>
<sequence length="368" mass="42160">MFLLLQVLFLGLSVDAVRSYSDDYLQHVCNDSRPYTFDDFIDVAMSLQRVMEFIHSQKERMFLDLQLGTRLAEAQLEALVLYTRDLATRFPGSAEIQQALDIVERLLEKTAMTAATAEPYTMGNEGMEKQDVGFLFLDPDVMTNTRMLRRLDLTKTTRFPHQRLLEIKEKYELSDNEIEILGIELSLDYFEESLDFTAMSFYEILYDTLSANFWGEQKLYTCDKFSKDQLDELFVADTKGYHTTHIVLYLLFADGSGCRKALDAYLKDTPLRSFEGAINDYCADVYREVVGWANPCDHQRVKRTEKVMEHACLGHMTAVILSALPGTLRLILEQAVGTISGEHSAQYDGYAAGFPEHKEYPRVPMEIN</sequence>
<dbReference type="PANTHER" id="PTHR33539:SF1">
    <property type="entry name" value="UPF0764 PROTEIN C16ORF89"/>
    <property type="match status" value="1"/>
</dbReference>
<dbReference type="GO" id="GO:0005829">
    <property type="term" value="C:cytosol"/>
    <property type="evidence" value="ECO:0007669"/>
    <property type="project" value="TreeGrafter"/>
</dbReference>
<dbReference type="OrthoDB" id="5949187at2759"/>
<name>A0A7R8WK50_9CRUS</name>
<evidence type="ECO:0000313" key="1">
    <source>
        <dbReference type="EMBL" id="CAD7230511.1"/>
    </source>
</evidence>
<dbReference type="GO" id="GO:0016020">
    <property type="term" value="C:membrane"/>
    <property type="evidence" value="ECO:0007669"/>
    <property type="project" value="TreeGrafter"/>
</dbReference>
<proteinExistence type="predicted"/>
<gene>
    <name evidence="1" type="ORF">CTOB1V02_LOCUS8369</name>
</gene>
<reference evidence="1" key="1">
    <citation type="submission" date="2020-11" db="EMBL/GenBank/DDBJ databases">
        <authorList>
            <person name="Tran Van P."/>
        </authorList>
    </citation>
    <scope>NUCLEOTIDE SEQUENCE</scope>
</reference>
<accession>A0A7R8WK50</accession>
<dbReference type="AlphaFoldDB" id="A0A7R8WK50"/>